<dbReference type="AlphaFoldDB" id="A0A6J4MME3"/>
<organism evidence="1">
    <name type="scientific">uncultured Chloroflexia bacterium</name>
    <dbReference type="NCBI Taxonomy" id="1672391"/>
    <lineage>
        <taxon>Bacteria</taxon>
        <taxon>Bacillati</taxon>
        <taxon>Chloroflexota</taxon>
        <taxon>Chloroflexia</taxon>
        <taxon>environmental samples</taxon>
    </lineage>
</organism>
<evidence type="ECO:0000313" key="1">
    <source>
        <dbReference type="EMBL" id="CAA9363434.1"/>
    </source>
</evidence>
<name>A0A6J4MME3_9CHLR</name>
<gene>
    <name evidence="1" type="ORF">AVDCRST_MAG93-7793</name>
</gene>
<protein>
    <submittedName>
        <fullName evidence="1">Transposase</fullName>
    </submittedName>
</protein>
<accession>A0A6J4MME3</accession>
<proteinExistence type="predicted"/>
<sequence>MLQARLAPFEQTISRREISYLFDAYTTLVRATHEVADDTAWHEQVRANGGLIISIDGIQPDKGNETVYLVRDVLSGRILAAENLRVSDTETITRLLAAVVALDLPVLGAISDAQESLCQAIAALWPDVPHQLCQFHYLREASRPSYDLDRGLRKQIRKAIQQSVRATRDQLERHAAARAETDEAEAEQVAVLSDYALAVQTALNLDGQQPFKYASLAVDDALTDIAASLEELEKRGAHEVGAVNSSLLD</sequence>
<dbReference type="EMBL" id="CADCTR010002626">
    <property type="protein sequence ID" value="CAA9363434.1"/>
    <property type="molecule type" value="Genomic_DNA"/>
</dbReference>
<reference evidence="1" key="1">
    <citation type="submission" date="2020-02" db="EMBL/GenBank/DDBJ databases">
        <authorList>
            <person name="Meier V. D."/>
        </authorList>
    </citation>
    <scope>NUCLEOTIDE SEQUENCE</scope>
    <source>
        <strain evidence="1">AVDCRST_MAG93</strain>
    </source>
</reference>